<feature type="region of interest" description="Disordered" evidence="1">
    <location>
        <begin position="1"/>
        <end position="73"/>
    </location>
</feature>
<evidence type="ECO:0000313" key="2">
    <source>
        <dbReference type="EMBL" id="GMN50471.1"/>
    </source>
</evidence>
<sequence length="73" mass="7541">MEAGRGGKGAGGVCRQGAGEPGGSRPPPRAARGPRGGWPGVSRRRRGGHRSGSPAMGKSPVTEKTWGEKVYMR</sequence>
<protein>
    <submittedName>
        <fullName evidence="2">Uncharacterized protein</fullName>
    </submittedName>
</protein>
<dbReference type="EMBL" id="BTGU01000034">
    <property type="protein sequence ID" value="GMN50471.1"/>
    <property type="molecule type" value="Genomic_DNA"/>
</dbReference>
<organism evidence="2 3">
    <name type="scientific">Ficus carica</name>
    <name type="common">Common fig</name>
    <dbReference type="NCBI Taxonomy" id="3494"/>
    <lineage>
        <taxon>Eukaryota</taxon>
        <taxon>Viridiplantae</taxon>
        <taxon>Streptophyta</taxon>
        <taxon>Embryophyta</taxon>
        <taxon>Tracheophyta</taxon>
        <taxon>Spermatophyta</taxon>
        <taxon>Magnoliopsida</taxon>
        <taxon>eudicotyledons</taxon>
        <taxon>Gunneridae</taxon>
        <taxon>Pentapetalae</taxon>
        <taxon>rosids</taxon>
        <taxon>fabids</taxon>
        <taxon>Rosales</taxon>
        <taxon>Moraceae</taxon>
        <taxon>Ficeae</taxon>
        <taxon>Ficus</taxon>
    </lineage>
</organism>
<dbReference type="Proteomes" id="UP001187192">
    <property type="component" value="Unassembled WGS sequence"/>
</dbReference>
<proteinExistence type="predicted"/>
<gene>
    <name evidence="2" type="ORF">TIFTF001_019630</name>
</gene>
<keyword evidence="3" id="KW-1185">Reference proteome</keyword>
<feature type="compositionally biased region" description="Gly residues" evidence="1">
    <location>
        <begin position="1"/>
        <end position="22"/>
    </location>
</feature>
<name>A0AA88DBY3_FICCA</name>
<comment type="caution">
    <text evidence="2">The sequence shown here is derived from an EMBL/GenBank/DDBJ whole genome shotgun (WGS) entry which is preliminary data.</text>
</comment>
<accession>A0AA88DBY3</accession>
<evidence type="ECO:0000256" key="1">
    <source>
        <dbReference type="SAM" id="MobiDB-lite"/>
    </source>
</evidence>
<reference evidence="2" key="1">
    <citation type="submission" date="2023-07" db="EMBL/GenBank/DDBJ databases">
        <title>draft genome sequence of fig (Ficus carica).</title>
        <authorList>
            <person name="Takahashi T."/>
            <person name="Nishimura K."/>
        </authorList>
    </citation>
    <scope>NUCLEOTIDE SEQUENCE</scope>
</reference>
<evidence type="ECO:0000313" key="3">
    <source>
        <dbReference type="Proteomes" id="UP001187192"/>
    </source>
</evidence>
<dbReference type="AlphaFoldDB" id="A0AA88DBY3"/>